<dbReference type="PANTHER" id="PTHR34145:SF68">
    <property type="entry name" value="FBD DOMAIN-CONTAINING PROTEIN"/>
    <property type="match status" value="1"/>
</dbReference>
<keyword evidence="1" id="KW-0812">Transmembrane</keyword>
<dbReference type="AlphaFoldDB" id="A0A835I432"/>
<evidence type="ECO:0000313" key="5">
    <source>
        <dbReference type="Proteomes" id="UP000631114"/>
    </source>
</evidence>
<dbReference type="PANTHER" id="PTHR34145">
    <property type="entry name" value="OS02G0105600 PROTEIN"/>
    <property type="match status" value="1"/>
</dbReference>
<feature type="domain" description="At1g61320/AtMIF1 LRR" evidence="3">
    <location>
        <begin position="161"/>
        <end position="280"/>
    </location>
</feature>
<dbReference type="InterPro" id="IPR053781">
    <property type="entry name" value="F-box_AtFBL13-like"/>
</dbReference>
<feature type="transmembrane region" description="Helical" evidence="1">
    <location>
        <begin position="252"/>
        <end position="271"/>
    </location>
</feature>
<dbReference type="Proteomes" id="UP000631114">
    <property type="component" value="Unassembled WGS sequence"/>
</dbReference>
<feature type="domain" description="F-box" evidence="2">
    <location>
        <begin position="13"/>
        <end position="49"/>
    </location>
</feature>
<dbReference type="Gene3D" id="1.20.1280.50">
    <property type="match status" value="1"/>
</dbReference>
<proteinExistence type="predicted"/>
<feature type="transmembrane region" description="Helical" evidence="1">
    <location>
        <begin position="283"/>
        <end position="304"/>
    </location>
</feature>
<name>A0A835I432_9MAGN</name>
<dbReference type="InterPro" id="IPR036047">
    <property type="entry name" value="F-box-like_dom_sf"/>
</dbReference>
<evidence type="ECO:0000313" key="4">
    <source>
        <dbReference type="EMBL" id="KAF9610229.1"/>
    </source>
</evidence>
<dbReference type="InterPro" id="IPR055357">
    <property type="entry name" value="LRR_At1g61320_AtMIF1"/>
</dbReference>
<comment type="caution">
    <text evidence="4">The sequence shown here is derived from an EMBL/GenBank/DDBJ whole genome shotgun (WGS) entry which is preliminary data.</text>
</comment>
<accession>A0A835I432</accession>
<dbReference type="OrthoDB" id="613853at2759"/>
<dbReference type="InterPro" id="IPR001810">
    <property type="entry name" value="F-box_dom"/>
</dbReference>
<organism evidence="4 5">
    <name type="scientific">Coptis chinensis</name>
    <dbReference type="NCBI Taxonomy" id="261450"/>
    <lineage>
        <taxon>Eukaryota</taxon>
        <taxon>Viridiplantae</taxon>
        <taxon>Streptophyta</taxon>
        <taxon>Embryophyta</taxon>
        <taxon>Tracheophyta</taxon>
        <taxon>Spermatophyta</taxon>
        <taxon>Magnoliopsida</taxon>
        <taxon>Ranunculales</taxon>
        <taxon>Ranunculaceae</taxon>
        <taxon>Coptidoideae</taxon>
        <taxon>Coptis</taxon>
    </lineage>
</organism>
<evidence type="ECO:0000259" key="2">
    <source>
        <dbReference type="Pfam" id="PF00646"/>
    </source>
</evidence>
<evidence type="ECO:0000259" key="3">
    <source>
        <dbReference type="Pfam" id="PF23622"/>
    </source>
</evidence>
<keyword evidence="1" id="KW-0472">Membrane</keyword>
<protein>
    <recommendedName>
        <fullName evidence="6">F-box domain-containing protein</fullName>
    </recommendedName>
</protein>
<keyword evidence="1" id="KW-1133">Transmembrane helix</keyword>
<reference evidence="4 5" key="1">
    <citation type="submission" date="2020-10" db="EMBL/GenBank/DDBJ databases">
        <title>The Coptis chinensis genome and diversification of protoberbering-type alkaloids.</title>
        <authorList>
            <person name="Wang B."/>
            <person name="Shu S."/>
            <person name="Song C."/>
            <person name="Liu Y."/>
        </authorList>
    </citation>
    <scope>NUCLEOTIDE SEQUENCE [LARGE SCALE GENOMIC DNA]</scope>
    <source>
        <strain evidence="4">HL-2020</strain>
        <tissue evidence="4">Leaf</tissue>
    </source>
</reference>
<keyword evidence="5" id="KW-1185">Reference proteome</keyword>
<dbReference type="EMBL" id="JADFTS010000004">
    <property type="protein sequence ID" value="KAF9610229.1"/>
    <property type="molecule type" value="Genomic_DNA"/>
</dbReference>
<dbReference type="Pfam" id="PF00646">
    <property type="entry name" value="F-box"/>
    <property type="match status" value="1"/>
</dbReference>
<gene>
    <name evidence="4" type="ORF">IFM89_021422</name>
</gene>
<dbReference type="InterPro" id="IPR053772">
    <property type="entry name" value="At1g61320/At1g61330-like"/>
</dbReference>
<dbReference type="CDD" id="cd22160">
    <property type="entry name" value="F-box_AtFBL13-like"/>
    <property type="match status" value="1"/>
</dbReference>
<dbReference type="SUPFAM" id="SSF81383">
    <property type="entry name" value="F-box domain"/>
    <property type="match status" value="1"/>
</dbReference>
<evidence type="ECO:0000256" key="1">
    <source>
        <dbReference type="SAM" id="Phobius"/>
    </source>
</evidence>
<evidence type="ECO:0008006" key="6">
    <source>
        <dbReference type="Google" id="ProtNLM"/>
    </source>
</evidence>
<sequence>MTGEGNMISKDLISELPEEILYFTLSLLSLREAARTSILSSRWRYLWKTTSRSISLDLLAMKGSSHPNCGCGSALCENGKRRNRLLRTERSEFIGWVNQILQLDYSPTLDSFRLRFYMKRKFAHLIDKWISVAIAKRVQKIYINLSPLDREGNSSPDKGGCFSVSEIEIDARNLTRLEYWGGPVKFSFLNAPQLSNVAIRNMLFDYSSPLTYALRRLSSDLPKLESLILSVKPIQEIKIPCQLPLFVNLKKLVLIFVLPLSLWSLIPLFMASPYLQRLEVHELQPVGSVTAGLLVPGLIVIVPVPTLPDY</sequence>
<dbReference type="Pfam" id="PF23622">
    <property type="entry name" value="LRR_At1g61320_AtMIF1"/>
    <property type="match status" value="1"/>
</dbReference>